<protein>
    <submittedName>
        <fullName evidence="6">ABC transporter substrate-binding protein</fullName>
    </submittedName>
</protein>
<evidence type="ECO:0000256" key="3">
    <source>
        <dbReference type="ARBA" id="ARBA00023136"/>
    </source>
</evidence>
<evidence type="ECO:0000256" key="5">
    <source>
        <dbReference type="ARBA" id="ARBA00023288"/>
    </source>
</evidence>
<dbReference type="PANTHER" id="PTHR43649:SF33">
    <property type="entry name" value="POLYGALACTURONAN_RHAMNOGALACTURONAN-BINDING PROTEIN YTCQ"/>
    <property type="match status" value="1"/>
</dbReference>
<dbReference type="SUPFAM" id="SSF53850">
    <property type="entry name" value="Periplasmic binding protein-like II"/>
    <property type="match status" value="1"/>
</dbReference>
<dbReference type="Proteomes" id="UP001057877">
    <property type="component" value="Chromosome"/>
</dbReference>
<evidence type="ECO:0000313" key="6">
    <source>
        <dbReference type="EMBL" id="UVI29145.1"/>
    </source>
</evidence>
<reference evidence="6" key="1">
    <citation type="submission" date="2022-01" db="EMBL/GenBank/DDBJ databases">
        <title>Paenibacillus spongiae sp. nov., isolated from marine sponge.</title>
        <authorList>
            <person name="Li Z."/>
            <person name="Zhang M."/>
        </authorList>
    </citation>
    <scope>NUCLEOTIDE SEQUENCE</scope>
    <source>
        <strain evidence="6">PHS-Z3</strain>
    </source>
</reference>
<proteinExistence type="predicted"/>
<accession>A0ABY5S9D6</accession>
<dbReference type="PANTHER" id="PTHR43649">
    <property type="entry name" value="ARABINOSE-BINDING PROTEIN-RELATED"/>
    <property type="match status" value="1"/>
</dbReference>
<sequence>MRITRNSRLLMTAIVLLTLGIAGCGSSQSVNRSDSDAVSVVQKKYKITFWKWIPSPDQMPKLERAFEQLNPDIDLVVKHIGESGAFFQKLAVGLASGNGPDVIAMQVGANANQFKSYLEPLRPYAERTWGTEWRSKFLDIALKQAAFSGEDYYVLPGGMTVAPIILYNDKLFQKHGLQPPTTYDDLTHIVAVLSKAEPGMFRGIGIGAKEGWACRDVFMAIAGQVAPGSVYQAEQGLLPWTDPLLVESFRWWQRMFAEGIFSTDAFHHSVYPDAFRQFNSGKQAMVSLGSWQLSSMTRQSAGMLYDPPRFGMFPLPQLIEAGKRNVTATVDIAWGMNKDSRNKGAVWRFIQFMTVGEGQQMWTEMLQVLPSASEVRVDEEWMYGTVEKEALRMTLEYLNKGVSGPRELQESDVQQSLFLVLQALAFGSITPDEAAYQMQQSFEKG</sequence>
<evidence type="ECO:0000256" key="4">
    <source>
        <dbReference type="ARBA" id="ARBA00023139"/>
    </source>
</evidence>
<dbReference type="Gene3D" id="3.40.190.10">
    <property type="entry name" value="Periplasmic binding protein-like II"/>
    <property type="match status" value="2"/>
</dbReference>
<dbReference type="Pfam" id="PF01547">
    <property type="entry name" value="SBP_bac_1"/>
    <property type="match status" value="1"/>
</dbReference>
<keyword evidence="4" id="KW-0564">Palmitate</keyword>
<dbReference type="EMBL" id="CP091430">
    <property type="protein sequence ID" value="UVI29145.1"/>
    <property type="molecule type" value="Genomic_DNA"/>
</dbReference>
<keyword evidence="2" id="KW-0732">Signal</keyword>
<dbReference type="PROSITE" id="PS51257">
    <property type="entry name" value="PROKAR_LIPOPROTEIN"/>
    <property type="match status" value="1"/>
</dbReference>
<evidence type="ECO:0000256" key="2">
    <source>
        <dbReference type="ARBA" id="ARBA00022729"/>
    </source>
</evidence>
<name>A0ABY5S9D6_9BACL</name>
<keyword evidence="3" id="KW-0472">Membrane</keyword>
<dbReference type="InterPro" id="IPR050490">
    <property type="entry name" value="Bact_solute-bd_prot1"/>
</dbReference>
<evidence type="ECO:0000313" key="7">
    <source>
        <dbReference type="Proteomes" id="UP001057877"/>
    </source>
</evidence>
<gene>
    <name evidence="6" type="ORF">L1F29_27525</name>
</gene>
<dbReference type="InterPro" id="IPR006059">
    <property type="entry name" value="SBP"/>
</dbReference>
<keyword evidence="7" id="KW-1185">Reference proteome</keyword>
<dbReference type="RefSeq" id="WP_258385234.1">
    <property type="nucleotide sequence ID" value="NZ_CP091430.1"/>
</dbReference>
<keyword evidence="5" id="KW-0449">Lipoprotein</keyword>
<keyword evidence="1" id="KW-1003">Cell membrane</keyword>
<evidence type="ECO:0000256" key="1">
    <source>
        <dbReference type="ARBA" id="ARBA00022475"/>
    </source>
</evidence>
<organism evidence="6 7">
    <name type="scientific">Paenibacillus spongiae</name>
    <dbReference type="NCBI Taxonomy" id="2909671"/>
    <lineage>
        <taxon>Bacteria</taxon>
        <taxon>Bacillati</taxon>
        <taxon>Bacillota</taxon>
        <taxon>Bacilli</taxon>
        <taxon>Bacillales</taxon>
        <taxon>Paenibacillaceae</taxon>
        <taxon>Paenibacillus</taxon>
    </lineage>
</organism>